<comment type="caution">
    <text evidence="1">The sequence shown here is derived from an EMBL/GenBank/DDBJ whole genome shotgun (WGS) entry which is preliminary data.</text>
</comment>
<evidence type="ECO:0000313" key="2">
    <source>
        <dbReference type="Proteomes" id="UP000324222"/>
    </source>
</evidence>
<organism evidence="1 2">
    <name type="scientific">Portunus trituberculatus</name>
    <name type="common">Swimming crab</name>
    <name type="synonym">Neptunus trituberculatus</name>
    <dbReference type="NCBI Taxonomy" id="210409"/>
    <lineage>
        <taxon>Eukaryota</taxon>
        <taxon>Metazoa</taxon>
        <taxon>Ecdysozoa</taxon>
        <taxon>Arthropoda</taxon>
        <taxon>Crustacea</taxon>
        <taxon>Multicrustacea</taxon>
        <taxon>Malacostraca</taxon>
        <taxon>Eumalacostraca</taxon>
        <taxon>Eucarida</taxon>
        <taxon>Decapoda</taxon>
        <taxon>Pleocyemata</taxon>
        <taxon>Brachyura</taxon>
        <taxon>Eubrachyura</taxon>
        <taxon>Portunoidea</taxon>
        <taxon>Portunidae</taxon>
        <taxon>Portuninae</taxon>
        <taxon>Portunus</taxon>
    </lineage>
</organism>
<evidence type="ECO:0000313" key="1">
    <source>
        <dbReference type="EMBL" id="MPC88087.1"/>
    </source>
</evidence>
<protein>
    <submittedName>
        <fullName evidence="1">Uncharacterized protein</fullName>
    </submittedName>
</protein>
<dbReference type="Proteomes" id="UP000324222">
    <property type="component" value="Unassembled WGS sequence"/>
</dbReference>
<gene>
    <name evidence="1" type="ORF">E2C01_082977</name>
</gene>
<accession>A0A5B7J3A3</accession>
<name>A0A5B7J3A3_PORTR</name>
<dbReference type="AlphaFoldDB" id="A0A5B7J3A3"/>
<sequence>MKPRQRLKFGITATIVVRLIFEFSNILAASQHYVTSSVSASQPEVWQEGRKCINLPLLELRASLPAGGASRLAASWCQGELAVTTGDELHVEALTRHALLPL</sequence>
<reference evidence="1 2" key="1">
    <citation type="submission" date="2019-05" db="EMBL/GenBank/DDBJ databases">
        <title>Another draft genome of Portunus trituberculatus and its Hox gene families provides insights of decapod evolution.</title>
        <authorList>
            <person name="Jeong J.-H."/>
            <person name="Song I."/>
            <person name="Kim S."/>
            <person name="Choi T."/>
            <person name="Kim D."/>
            <person name="Ryu S."/>
            <person name="Kim W."/>
        </authorList>
    </citation>
    <scope>NUCLEOTIDE SEQUENCE [LARGE SCALE GENOMIC DNA]</scope>
    <source>
        <tissue evidence="1">Muscle</tissue>
    </source>
</reference>
<keyword evidence="2" id="KW-1185">Reference proteome</keyword>
<proteinExistence type="predicted"/>
<dbReference type="EMBL" id="VSRR010076581">
    <property type="protein sequence ID" value="MPC88087.1"/>
    <property type="molecule type" value="Genomic_DNA"/>
</dbReference>